<evidence type="ECO:0000313" key="1">
    <source>
        <dbReference type="EMBL" id="KFG71351.1"/>
    </source>
</evidence>
<keyword evidence="2" id="KW-1185">Reference proteome</keyword>
<gene>
    <name evidence="1" type="ORF">FM21_34185</name>
</gene>
<dbReference type="HOGENOM" id="CLU_1395637_0_0_11"/>
<dbReference type="Proteomes" id="UP000029095">
    <property type="component" value="Unassembled WGS sequence"/>
</dbReference>
<reference evidence="1 2" key="1">
    <citation type="submission" date="2014-05" db="EMBL/GenBank/DDBJ databases">
        <title>Complete genome sequence of the Streptomyces mutabilis TRM45540.</title>
        <authorList>
            <person name="Luo X."/>
            <person name="Zhang L."/>
        </authorList>
    </citation>
    <scope>NUCLEOTIDE SEQUENCE [LARGE SCALE GENOMIC DNA]</scope>
    <source>
        <strain evidence="1 2">TRM45540</strain>
    </source>
</reference>
<evidence type="ECO:0000313" key="2">
    <source>
        <dbReference type="Proteomes" id="UP000029095"/>
    </source>
</evidence>
<dbReference type="AlphaFoldDB" id="A0A086MR33"/>
<organism evidence="1 2">
    <name type="scientific">Streptomyces mutabilis</name>
    <dbReference type="NCBI Taxonomy" id="67332"/>
    <lineage>
        <taxon>Bacteria</taxon>
        <taxon>Bacillati</taxon>
        <taxon>Actinomycetota</taxon>
        <taxon>Actinomycetes</taxon>
        <taxon>Kitasatosporales</taxon>
        <taxon>Streptomycetaceae</taxon>
        <taxon>Streptomyces</taxon>
    </lineage>
</organism>
<comment type="caution">
    <text evidence="1">The sequence shown here is derived from an EMBL/GenBank/DDBJ whole genome shotgun (WGS) entry which is preliminary data.</text>
</comment>
<accession>A0A086MR33</accession>
<sequence>MSAAGPIAEFANGDTPPCFARLRLALAGMRQESLVTAAQLNMADGPDDPLMERGKEEVAEISSAIGALLAWTEEQLCQVEFCECRADRLLRRLLEEAKVPGQTGYSPQLGRNSCIIAGSFDREPGERTAYVLIEHQNHIEHAVQAHRGWRARLVTAAEVAPLYESPGYPMTPVSVYREDTLACVRVVTDALYPPA</sequence>
<protein>
    <submittedName>
        <fullName evidence="1">Uncharacterized protein</fullName>
    </submittedName>
</protein>
<dbReference type="EMBL" id="JNFQ01000007">
    <property type="protein sequence ID" value="KFG71351.1"/>
    <property type="molecule type" value="Genomic_DNA"/>
</dbReference>
<name>A0A086MR33_9ACTN</name>
<proteinExistence type="predicted"/>